<organism evidence="6 7">
    <name type="scientific">Rhodothermus profundi</name>
    <dbReference type="NCBI Taxonomy" id="633813"/>
    <lineage>
        <taxon>Bacteria</taxon>
        <taxon>Pseudomonadati</taxon>
        <taxon>Rhodothermota</taxon>
        <taxon>Rhodothermia</taxon>
        <taxon>Rhodothermales</taxon>
        <taxon>Rhodothermaceae</taxon>
        <taxon>Rhodothermus</taxon>
    </lineage>
</organism>
<reference evidence="7" key="1">
    <citation type="submission" date="2016-11" db="EMBL/GenBank/DDBJ databases">
        <authorList>
            <person name="Varghese N."/>
            <person name="Submissions S."/>
        </authorList>
    </citation>
    <scope>NUCLEOTIDE SEQUENCE [LARGE SCALE GENOMIC DNA]</scope>
    <source>
        <strain evidence="7">DSM 22212</strain>
    </source>
</reference>
<evidence type="ECO:0000313" key="7">
    <source>
        <dbReference type="Proteomes" id="UP000185812"/>
    </source>
</evidence>
<dbReference type="SMART" id="SM00679">
    <property type="entry name" value="CTNS"/>
    <property type="match status" value="1"/>
</dbReference>
<feature type="transmembrane region" description="Helical" evidence="5">
    <location>
        <begin position="61"/>
        <end position="81"/>
    </location>
</feature>
<comment type="subcellular location">
    <subcellularLocation>
        <location evidence="1">Membrane</location>
        <topology evidence="1">Multi-pass membrane protein</topology>
    </subcellularLocation>
</comment>
<dbReference type="RefSeq" id="WP_072714123.1">
    <property type="nucleotide sequence ID" value="NZ_FRAU01000001.1"/>
</dbReference>
<keyword evidence="4 5" id="KW-0472">Membrane</keyword>
<dbReference type="OrthoDB" id="122062at2"/>
<feature type="transmembrane region" description="Helical" evidence="5">
    <location>
        <begin position="35"/>
        <end position="55"/>
    </location>
</feature>
<dbReference type="Gene3D" id="1.20.1280.290">
    <property type="match status" value="1"/>
</dbReference>
<dbReference type="NCBIfam" id="NF037968">
    <property type="entry name" value="SemiSWEET_2"/>
    <property type="match status" value="1"/>
</dbReference>
<evidence type="ECO:0000256" key="4">
    <source>
        <dbReference type="ARBA" id="ARBA00023136"/>
    </source>
</evidence>
<sequence>MNVTFGIGLLAATLTTLAFLPQVVRTWRRRSADDLSAGTFLLLLTGIILWLLYGILRQDPIIILANAIGMSLVGSLLWMIWRFRVRPPAQKRALRKPRQ</sequence>
<evidence type="ECO:0000256" key="5">
    <source>
        <dbReference type="SAM" id="Phobius"/>
    </source>
</evidence>
<dbReference type="EMBL" id="FRAU01000001">
    <property type="protein sequence ID" value="SHK10097.1"/>
    <property type="molecule type" value="Genomic_DNA"/>
</dbReference>
<dbReference type="Proteomes" id="UP000185812">
    <property type="component" value="Unassembled WGS sequence"/>
</dbReference>
<evidence type="ECO:0000313" key="6">
    <source>
        <dbReference type="EMBL" id="SHK10097.1"/>
    </source>
</evidence>
<dbReference type="GO" id="GO:0016020">
    <property type="term" value="C:membrane"/>
    <property type="evidence" value="ECO:0007669"/>
    <property type="project" value="UniProtKB-SubCell"/>
</dbReference>
<keyword evidence="2 5" id="KW-0812">Transmembrane</keyword>
<keyword evidence="7" id="KW-1185">Reference proteome</keyword>
<name>A0A1M6PQ90_9BACT</name>
<protein>
    <submittedName>
        <fullName evidence="6">MtN3 and saliva related transmembrane protein</fullName>
    </submittedName>
</protein>
<evidence type="ECO:0000256" key="2">
    <source>
        <dbReference type="ARBA" id="ARBA00022692"/>
    </source>
</evidence>
<dbReference type="STRING" id="633813.SAMN04488087_0276"/>
<evidence type="ECO:0000256" key="3">
    <source>
        <dbReference type="ARBA" id="ARBA00022989"/>
    </source>
</evidence>
<dbReference type="AlphaFoldDB" id="A0A1M6PQ90"/>
<proteinExistence type="predicted"/>
<dbReference type="InterPro" id="IPR047662">
    <property type="entry name" value="SemiSWEET"/>
</dbReference>
<dbReference type="InterPro" id="IPR006603">
    <property type="entry name" value="PQ-loop_rpt"/>
</dbReference>
<gene>
    <name evidence="6" type="ORF">SAMN04488087_0276</name>
</gene>
<feature type="transmembrane region" description="Helical" evidence="5">
    <location>
        <begin position="6"/>
        <end position="23"/>
    </location>
</feature>
<accession>A0A1M6PQ90</accession>
<dbReference type="GO" id="GO:0051119">
    <property type="term" value="F:sugar transmembrane transporter activity"/>
    <property type="evidence" value="ECO:0007669"/>
    <property type="project" value="InterPro"/>
</dbReference>
<evidence type="ECO:0000256" key="1">
    <source>
        <dbReference type="ARBA" id="ARBA00004141"/>
    </source>
</evidence>
<keyword evidence="3 5" id="KW-1133">Transmembrane helix</keyword>
<dbReference type="Pfam" id="PF04193">
    <property type="entry name" value="PQ-loop"/>
    <property type="match status" value="1"/>
</dbReference>